<evidence type="ECO:0000313" key="2">
    <source>
        <dbReference type="Proteomes" id="UP000095553"/>
    </source>
</evidence>
<protein>
    <recommendedName>
        <fullName evidence="3">DUF4351 domain-containing protein</fullName>
    </recommendedName>
</protein>
<proteinExistence type="predicted"/>
<evidence type="ECO:0008006" key="3">
    <source>
        <dbReference type="Google" id="ProtNLM"/>
    </source>
</evidence>
<dbReference type="AlphaFoldDB" id="A0A173TDS8"/>
<dbReference type="Proteomes" id="UP000095553">
    <property type="component" value="Unassembled WGS sequence"/>
</dbReference>
<organism evidence="1 2">
    <name type="scientific">Anaerostipes hadrus</name>
    <dbReference type="NCBI Taxonomy" id="649756"/>
    <lineage>
        <taxon>Bacteria</taxon>
        <taxon>Bacillati</taxon>
        <taxon>Bacillota</taxon>
        <taxon>Clostridia</taxon>
        <taxon>Lachnospirales</taxon>
        <taxon>Lachnospiraceae</taxon>
        <taxon>Anaerostipes</taxon>
    </lineage>
</organism>
<gene>
    <name evidence="1" type="ORF">ERS852571_01914</name>
</gene>
<evidence type="ECO:0000313" key="1">
    <source>
        <dbReference type="EMBL" id="CUN00085.1"/>
    </source>
</evidence>
<accession>A0A173TDS8</accession>
<reference evidence="1 2" key="1">
    <citation type="submission" date="2015-09" db="EMBL/GenBank/DDBJ databases">
        <authorList>
            <consortium name="Pathogen Informatics"/>
        </authorList>
    </citation>
    <scope>NUCLEOTIDE SEQUENCE [LARGE SCALE GENOMIC DNA]</scope>
    <source>
        <strain evidence="1 2">2789STDY5834959</strain>
    </source>
</reference>
<name>A0A173TDS8_ANAHA</name>
<dbReference type="RefSeq" id="WP_055072946.1">
    <property type="nucleotide sequence ID" value="NZ_CYXY01000010.1"/>
</dbReference>
<dbReference type="EMBL" id="CYXY01000010">
    <property type="protein sequence ID" value="CUN00085.1"/>
    <property type="molecule type" value="Genomic_DNA"/>
</dbReference>
<sequence length="76" mass="9046">MCKALEKLEEKGRQEGELKTKLKLIIKKIHKNKSFDQIVDELEEDADVVQPLYDFVLKHIDWGEDEMVQKYLENIE</sequence>